<evidence type="ECO:0000313" key="2">
    <source>
        <dbReference type="Proteomes" id="UP001162640"/>
    </source>
</evidence>
<protein>
    <submittedName>
        <fullName evidence="1">Uncharacterized protein</fullName>
    </submittedName>
</protein>
<dbReference type="EMBL" id="BLQM01000272">
    <property type="protein sequence ID" value="GMH79900.1"/>
    <property type="molecule type" value="Genomic_DNA"/>
</dbReference>
<evidence type="ECO:0000313" key="1">
    <source>
        <dbReference type="EMBL" id="GMH79900.1"/>
    </source>
</evidence>
<dbReference type="AlphaFoldDB" id="A0A9W7B5D6"/>
<proteinExistence type="predicted"/>
<sequence length="105" mass="12304">MILTGGHRNVSMEEIEGVFNETETLGKKMDPLIKEWSNKVAASLAFVPSREAKEGEHKKKVWEWKALVDEILQTYFETREAMMYLKKMTDIWEKQNMDLLVRAAR</sequence>
<name>A0A9W7B5D6_9STRA</name>
<gene>
    <name evidence="1" type="ORF">TL16_g08315</name>
</gene>
<dbReference type="Proteomes" id="UP001162640">
    <property type="component" value="Unassembled WGS sequence"/>
</dbReference>
<comment type="caution">
    <text evidence="1">The sequence shown here is derived from an EMBL/GenBank/DDBJ whole genome shotgun (WGS) entry which is preliminary data.</text>
</comment>
<reference evidence="2" key="1">
    <citation type="journal article" date="2023" name="Commun. Biol.">
        <title>Genome analysis of Parmales, the sister group of diatoms, reveals the evolutionary specialization of diatoms from phago-mixotrophs to photoautotrophs.</title>
        <authorList>
            <person name="Ban H."/>
            <person name="Sato S."/>
            <person name="Yoshikawa S."/>
            <person name="Yamada K."/>
            <person name="Nakamura Y."/>
            <person name="Ichinomiya M."/>
            <person name="Sato N."/>
            <person name="Blanc-Mathieu R."/>
            <person name="Endo H."/>
            <person name="Kuwata A."/>
            <person name="Ogata H."/>
        </authorList>
    </citation>
    <scope>NUCLEOTIDE SEQUENCE [LARGE SCALE GENOMIC DNA]</scope>
</reference>
<organism evidence="1 2">
    <name type="scientific">Triparma laevis f. inornata</name>
    <dbReference type="NCBI Taxonomy" id="1714386"/>
    <lineage>
        <taxon>Eukaryota</taxon>
        <taxon>Sar</taxon>
        <taxon>Stramenopiles</taxon>
        <taxon>Ochrophyta</taxon>
        <taxon>Bolidophyceae</taxon>
        <taxon>Parmales</taxon>
        <taxon>Triparmaceae</taxon>
        <taxon>Triparma</taxon>
    </lineage>
</organism>
<accession>A0A9W7B5D6</accession>